<protein>
    <submittedName>
        <fullName evidence="2">Uncharacterized protein</fullName>
    </submittedName>
</protein>
<organism evidence="2 3">
    <name type="scientific">Glossina pallidipes</name>
    <name type="common">Tsetse fly</name>
    <dbReference type="NCBI Taxonomy" id="7398"/>
    <lineage>
        <taxon>Eukaryota</taxon>
        <taxon>Metazoa</taxon>
        <taxon>Ecdysozoa</taxon>
        <taxon>Arthropoda</taxon>
        <taxon>Hexapoda</taxon>
        <taxon>Insecta</taxon>
        <taxon>Pterygota</taxon>
        <taxon>Neoptera</taxon>
        <taxon>Endopterygota</taxon>
        <taxon>Diptera</taxon>
        <taxon>Brachycera</taxon>
        <taxon>Muscomorpha</taxon>
        <taxon>Hippoboscoidea</taxon>
        <taxon>Glossinidae</taxon>
        <taxon>Glossina</taxon>
    </lineage>
</organism>
<dbReference type="AlphaFoldDB" id="A0A1A9ZZC0"/>
<dbReference type="VEuPathDB" id="VectorBase:GPAI029605"/>
<evidence type="ECO:0000313" key="3">
    <source>
        <dbReference type="Proteomes" id="UP000092445"/>
    </source>
</evidence>
<sequence length="64" mass="7378">MAVTQLYEVSSSQLAKTLTQVQEQTRFNVTFPGLSGFLKKREHQQNPPKVSSQNIRENRRFALN</sequence>
<evidence type="ECO:0000256" key="1">
    <source>
        <dbReference type="SAM" id="MobiDB-lite"/>
    </source>
</evidence>
<feature type="region of interest" description="Disordered" evidence="1">
    <location>
        <begin position="38"/>
        <end position="64"/>
    </location>
</feature>
<dbReference type="Proteomes" id="UP000092445">
    <property type="component" value="Unassembled WGS sequence"/>
</dbReference>
<feature type="compositionally biased region" description="Polar residues" evidence="1">
    <location>
        <begin position="45"/>
        <end position="55"/>
    </location>
</feature>
<proteinExistence type="predicted"/>
<reference evidence="3" key="1">
    <citation type="submission" date="2014-03" db="EMBL/GenBank/DDBJ databases">
        <authorList>
            <person name="Aksoy S."/>
            <person name="Warren W."/>
            <person name="Wilson R.K."/>
        </authorList>
    </citation>
    <scope>NUCLEOTIDE SEQUENCE [LARGE SCALE GENOMIC DNA]</scope>
    <source>
        <strain evidence="3">IAEA</strain>
    </source>
</reference>
<evidence type="ECO:0000313" key="2">
    <source>
        <dbReference type="EnsemblMetazoa" id="GPAI029605-PA"/>
    </source>
</evidence>
<name>A0A1A9ZZC0_GLOPL</name>
<keyword evidence="3" id="KW-1185">Reference proteome</keyword>
<reference evidence="2" key="2">
    <citation type="submission" date="2020-05" db="UniProtKB">
        <authorList>
            <consortium name="EnsemblMetazoa"/>
        </authorList>
    </citation>
    <scope>IDENTIFICATION</scope>
    <source>
        <strain evidence="2">IAEA</strain>
    </source>
</reference>
<accession>A0A1A9ZZC0</accession>
<dbReference type="EnsemblMetazoa" id="GPAI029605-RA">
    <property type="protein sequence ID" value="GPAI029605-PA"/>
    <property type="gene ID" value="GPAI029605"/>
</dbReference>